<gene>
    <name evidence="4" type="ORF">PCOR1329_LOCUS31489</name>
</gene>
<comment type="caution">
    <text evidence="4">The sequence shown here is derived from an EMBL/GenBank/DDBJ whole genome shotgun (WGS) entry which is preliminary data.</text>
</comment>
<reference evidence="4" key="1">
    <citation type="submission" date="2023-10" db="EMBL/GenBank/DDBJ databases">
        <authorList>
            <person name="Chen Y."/>
            <person name="Shah S."/>
            <person name="Dougan E. K."/>
            <person name="Thang M."/>
            <person name="Chan C."/>
        </authorList>
    </citation>
    <scope>NUCLEOTIDE SEQUENCE [LARGE SCALE GENOMIC DNA]</scope>
</reference>
<dbReference type="Proteomes" id="UP001189429">
    <property type="component" value="Unassembled WGS sequence"/>
</dbReference>
<dbReference type="InterPro" id="IPR013762">
    <property type="entry name" value="Integrase-like_cat_sf"/>
</dbReference>
<evidence type="ECO:0000313" key="5">
    <source>
        <dbReference type="Proteomes" id="UP001189429"/>
    </source>
</evidence>
<evidence type="ECO:0000256" key="1">
    <source>
        <dbReference type="ARBA" id="ARBA00023172"/>
    </source>
</evidence>
<dbReference type="InterPro" id="IPR000210">
    <property type="entry name" value="BTB/POZ_dom"/>
</dbReference>
<dbReference type="SUPFAM" id="SSF54695">
    <property type="entry name" value="POZ domain"/>
    <property type="match status" value="1"/>
</dbReference>
<accession>A0ABN9SPX2</accession>
<keyword evidence="5" id="KW-1185">Reference proteome</keyword>
<dbReference type="Gene3D" id="3.30.710.10">
    <property type="entry name" value="Potassium Channel Kv1.1, Chain A"/>
    <property type="match status" value="1"/>
</dbReference>
<evidence type="ECO:0000313" key="4">
    <source>
        <dbReference type="EMBL" id="CAK0833937.1"/>
    </source>
</evidence>
<dbReference type="SUPFAM" id="SSF56349">
    <property type="entry name" value="DNA breaking-rejoining enzymes"/>
    <property type="match status" value="1"/>
</dbReference>
<dbReference type="SMART" id="SM00225">
    <property type="entry name" value="BTB"/>
    <property type="match status" value="1"/>
</dbReference>
<evidence type="ECO:0000256" key="2">
    <source>
        <dbReference type="SAM" id="MobiDB-lite"/>
    </source>
</evidence>
<feature type="region of interest" description="Disordered" evidence="2">
    <location>
        <begin position="559"/>
        <end position="600"/>
    </location>
</feature>
<dbReference type="PROSITE" id="PS50097">
    <property type="entry name" value="BTB"/>
    <property type="match status" value="1"/>
</dbReference>
<protein>
    <recommendedName>
        <fullName evidence="3">BTB domain-containing protein</fullName>
    </recommendedName>
</protein>
<keyword evidence="1" id="KW-0233">DNA recombination</keyword>
<sequence>MGANAEDDGGWGVLVTDMSRDIAQDFIDTGGSLGYTVARLDGDLTGLRRPEQMIKWAKPFSLLPDSVFKPDEDWKIVGQGRWRSADHITLGEARCVVKISRLAAATPALHRTVLPILEDNQPVSGAAFVMSGPRKLDSTSAEKVKPHTLAACRAAAHRLRQFEAALGLDIHWAPHSARAGFASDSVARGIPFQEIKEAGRWLTESSLRIYVDVVTASRVLAQAEQRGIASLVREAAEKLPSYFPKGIFGEDACGKRAADGLAQGGAPDLGELMGGVLAGVTWAAVAVWLIAWMYVSGPMAHFGTMMGVAASVSVSAGKVVDHSLGAVITAARGVSDFAVTSTRHSANILQEAWRGVDITDLRVHQRHAERIADDPSLLQEWVVREFLSVEPRPPGADQVANTLAEASVTLPHATESWQMLVWPGQYRELHMTYDLSSTGFYGVLVVDRIVNFSVQWSNPLWSGLECDLGAERDTILLHINSTLSRHYFKGHDVELEPTEGSRVSLSDGIRGLYQRCLLYDITVVAAGKRFPAHQVALAATSELLRDHVVEAVRLAAAPPAEAGQVSGQPEAQAPGGNAAALSSSAAPREGPPGQPELRLDQIGDPEAARAFLDYVYGMDGAYNITSDVANADVLRLAQQFGLARLEERAAHWLLEALTTENAISRLVALQEFGLIRQYELVSQELISNPLALEQVARKAQLMDHPKILQGLLVQAAQLYREGQAADAAASTRRSRSPKRSSSWSDRRAKASRKLAHVGA</sequence>
<evidence type="ECO:0000259" key="3">
    <source>
        <dbReference type="PROSITE" id="PS50097"/>
    </source>
</evidence>
<proteinExistence type="predicted"/>
<feature type="compositionally biased region" description="Basic residues" evidence="2">
    <location>
        <begin position="749"/>
        <end position="759"/>
    </location>
</feature>
<dbReference type="EMBL" id="CAUYUJ010012436">
    <property type="protein sequence ID" value="CAK0833937.1"/>
    <property type="molecule type" value="Genomic_DNA"/>
</dbReference>
<feature type="region of interest" description="Disordered" evidence="2">
    <location>
        <begin position="726"/>
        <end position="759"/>
    </location>
</feature>
<dbReference type="Gene3D" id="1.10.443.10">
    <property type="entry name" value="Intergrase catalytic core"/>
    <property type="match status" value="1"/>
</dbReference>
<dbReference type="CDD" id="cd18186">
    <property type="entry name" value="BTB_POZ_ZBTB_KLHL-like"/>
    <property type="match status" value="1"/>
</dbReference>
<dbReference type="InterPro" id="IPR011010">
    <property type="entry name" value="DNA_brk_join_enz"/>
</dbReference>
<feature type="domain" description="BTB" evidence="3">
    <location>
        <begin position="519"/>
        <end position="616"/>
    </location>
</feature>
<dbReference type="InterPro" id="IPR011333">
    <property type="entry name" value="SKP1/BTB/POZ_sf"/>
</dbReference>
<organism evidence="4 5">
    <name type="scientific">Prorocentrum cordatum</name>
    <dbReference type="NCBI Taxonomy" id="2364126"/>
    <lineage>
        <taxon>Eukaryota</taxon>
        <taxon>Sar</taxon>
        <taxon>Alveolata</taxon>
        <taxon>Dinophyceae</taxon>
        <taxon>Prorocentrales</taxon>
        <taxon>Prorocentraceae</taxon>
        <taxon>Prorocentrum</taxon>
    </lineage>
</organism>
<name>A0ABN9SPX2_9DINO</name>